<name>A0A0F8ZT57_9ZZZZ</name>
<proteinExistence type="predicted"/>
<reference evidence="1" key="1">
    <citation type="journal article" date="2015" name="Nature">
        <title>Complex archaea that bridge the gap between prokaryotes and eukaryotes.</title>
        <authorList>
            <person name="Spang A."/>
            <person name="Saw J.H."/>
            <person name="Jorgensen S.L."/>
            <person name="Zaremba-Niedzwiedzka K."/>
            <person name="Martijn J."/>
            <person name="Lind A.E."/>
            <person name="van Eijk R."/>
            <person name="Schleper C."/>
            <person name="Guy L."/>
            <person name="Ettema T.J."/>
        </authorList>
    </citation>
    <scope>NUCLEOTIDE SEQUENCE</scope>
</reference>
<protein>
    <submittedName>
        <fullName evidence="1">Uncharacterized protein</fullName>
    </submittedName>
</protein>
<feature type="non-terminal residue" evidence="1">
    <location>
        <position position="1"/>
    </location>
</feature>
<gene>
    <name evidence="1" type="ORF">LCGC14_2932490</name>
</gene>
<organism evidence="1">
    <name type="scientific">marine sediment metagenome</name>
    <dbReference type="NCBI Taxonomy" id="412755"/>
    <lineage>
        <taxon>unclassified sequences</taxon>
        <taxon>metagenomes</taxon>
        <taxon>ecological metagenomes</taxon>
    </lineage>
</organism>
<dbReference type="EMBL" id="LAZR01058573">
    <property type="protein sequence ID" value="KKK69594.1"/>
    <property type="molecule type" value="Genomic_DNA"/>
</dbReference>
<evidence type="ECO:0000313" key="1">
    <source>
        <dbReference type="EMBL" id="KKK69594.1"/>
    </source>
</evidence>
<dbReference type="AlphaFoldDB" id="A0A0F8ZT57"/>
<comment type="caution">
    <text evidence="1">The sequence shown here is derived from an EMBL/GenBank/DDBJ whole genome shotgun (WGS) entry which is preliminary data.</text>
</comment>
<sequence>ESCNGNAKAAATFLMVEKLEDIVKHQWEAIKNLKGADGKLAEPTKPEGECLNPPPLDHIEVKRVQGPGSRQVFSTRLVDNGIFVGWISLGEGKVVLHTRPKPLIYKIVKMPGHYCSHCGEKQPGEIESRIHVKTAHPGERSPDPESPSGYCRINAYMCVREG</sequence>
<accession>A0A0F8ZT57</accession>